<dbReference type="Pfam" id="PF07015">
    <property type="entry name" value="VirC1"/>
    <property type="match status" value="1"/>
</dbReference>
<organism evidence="1 2">
    <name type="scientific">Acetobacter malorum</name>
    <dbReference type="NCBI Taxonomy" id="178901"/>
    <lineage>
        <taxon>Bacteria</taxon>
        <taxon>Pseudomonadati</taxon>
        <taxon>Pseudomonadota</taxon>
        <taxon>Alphaproteobacteria</taxon>
        <taxon>Acetobacterales</taxon>
        <taxon>Acetobacteraceae</taxon>
        <taxon>Acetobacter</taxon>
    </lineage>
</organism>
<dbReference type="RefSeq" id="WP_061501125.1">
    <property type="nucleotide sequence ID" value="NZ_LHZX01000296.1"/>
</dbReference>
<comment type="caution">
    <text evidence="1">The sequence shown here is derived from an EMBL/GenBank/DDBJ whole genome shotgun (WGS) entry which is preliminary data.</text>
</comment>
<gene>
    <name evidence="1" type="ORF">AD951_08440</name>
</gene>
<dbReference type="Gene3D" id="3.40.50.300">
    <property type="entry name" value="P-loop containing nucleotide triphosphate hydrolases"/>
    <property type="match status" value="1"/>
</dbReference>
<dbReference type="PANTHER" id="PTHR13696:SF96">
    <property type="entry name" value="COBQ_COBB_MIND_PARA NUCLEOTIDE BINDING DOMAIN-CONTAINING PROTEIN"/>
    <property type="match status" value="1"/>
</dbReference>
<dbReference type="CDD" id="cd02042">
    <property type="entry name" value="ParAB_family"/>
    <property type="match status" value="1"/>
</dbReference>
<dbReference type="EMBL" id="LHZX01000296">
    <property type="protein sequence ID" value="KXV69054.1"/>
    <property type="molecule type" value="Genomic_DNA"/>
</dbReference>
<evidence type="ECO:0000313" key="2">
    <source>
        <dbReference type="Proteomes" id="UP000075377"/>
    </source>
</evidence>
<reference evidence="1 2" key="1">
    <citation type="submission" date="2015-06" db="EMBL/GenBank/DDBJ databases">
        <title>Improved classification and identification of acetic acid bacteria using matrix-assisted laser desorption/ionization time-of-flight mass spectrometry; Gluconobacter nephelii and Gluconobacter uchimurae are later heterotypic synonyms of Gluconobacter japonicus and Gluconobacter oxydans, respectively.</title>
        <authorList>
            <person name="Li L."/>
            <person name="Cleenwerck I."/>
            <person name="De Vuyst L."/>
            <person name="Vandamme P."/>
        </authorList>
    </citation>
    <scope>NUCLEOTIDE SEQUENCE [LARGE SCALE GENOMIC DNA]</scope>
    <source>
        <strain evidence="1 2">LMG 1699</strain>
    </source>
</reference>
<dbReference type="OrthoDB" id="113462at2"/>
<dbReference type="InterPro" id="IPR050678">
    <property type="entry name" value="DNA_Partitioning_ATPase"/>
</dbReference>
<accession>A0A149UMI4</accession>
<dbReference type="PATRIC" id="fig|178901.14.peg.567"/>
<dbReference type="InterPro" id="IPR027417">
    <property type="entry name" value="P-loop_NTPase"/>
</dbReference>
<dbReference type="AlphaFoldDB" id="A0A149UMI4"/>
<dbReference type="PANTHER" id="PTHR13696">
    <property type="entry name" value="P-LOOP CONTAINING NUCLEOSIDE TRIPHOSPHATE HYDROLASE"/>
    <property type="match status" value="1"/>
</dbReference>
<protein>
    <submittedName>
        <fullName evidence="1">Uncharacterized protein</fullName>
    </submittedName>
</protein>
<dbReference type="SUPFAM" id="SSF52540">
    <property type="entry name" value="P-loop containing nucleoside triphosphate hydrolases"/>
    <property type="match status" value="1"/>
</dbReference>
<evidence type="ECO:0000313" key="1">
    <source>
        <dbReference type="EMBL" id="KXV69054.1"/>
    </source>
</evidence>
<proteinExistence type="predicted"/>
<dbReference type="Proteomes" id="UP000075377">
    <property type="component" value="Unassembled WGS sequence"/>
</dbReference>
<sequence>MSIITIASSKGGPGKTTVTMILALMLTERKVPFALIDADPTLALSDWARDKCEPEIPCIIATKEDAMVDAAFEQDAKGLVVLIDTAGFDNPTTRGAITIASHVLVPVGVGASDIMQAEATARNIALFGKQQRRPIDAKALLNKQTRTRASQFVFDEAHKLSISPLSATFGQRIAYPEISLTGVLPGPRAAKDEIDAVYDELAGLGWFKIEEDE</sequence>
<name>A0A149UMI4_9PROT</name>
<dbReference type="InterPro" id="IPR009744">
    <property type="entry name" value="VirC1"/>
</dbReference>